<dbReference type="EMBL" id="JAWHQM010000013">
    <property type="protein sequence ID" value="KAK5630036.1"/>
    <property type="molecule type" value="Genomic_DNA"/>
</dbReference>
<accession>A0AAN7Z9G0</accession>
<dbReference type="Gene3D" id="3.40.390.10">
    <property type="entry name" value="Collagenase (Catalytic Domain)"/>
    <property type="match status" value="1"/>
</dbReference>
<dbReference type="InterPro" id="IPR024079">
    <property type="entry name" value="MetalloPept_cat_dom_sf"/>
</dbReference>
<dbReference type="InterPro" id="IPR019019">
    <property type="entry name" value="H-type_lectin_domain"/>
</dbReference>
<dbReference type="Proteomes" id="UP001305414">
    <property type="component" value="Unassembled WGS sequence"/>
</dbReference>
<dbReference type="InterPro" id="IPR037221">
    <property type="entry name" value="H-type_lectin_dom_sf"/>
</dbReference>
<feature type="domain" description="H-type lectin" evidence="1">
    <location>
        <begin position="540"/>
        <end position="599"/>
    </location>
</feature>
<sequence length="603" mass="66537">MNPYANTDMMYAKAEDVPPRPPFPVDNPSEVTIAGNSSESEKIKSLARDDTYICMLYMKASDVPPRPPFPTAATVTGRQETGTLTTLPKATLGSGDSPVHSKPKMFPLNDYRYIAVITTVIGTSDHHQLINPSLPLAARLSFHRPSLWPNGSRIRVRFGNGTPNLWGMVQAYVAWWTAYANITFEFVDSGPSEVRVTFNTNDGSWALIGTQNLRRAQDQPTVNLNISDATPPERARGEILHEFGHVLGAIHEHQSPLAQIPWDEPAVYAHFRELGNGQEWVEHNILRPMFPDSEIDADADDRSVMVYPYPASFTTNGTSVGWMSELSTRDYQRIAMIYPRNQYAVSSVATNQPLTEPMEWQSITLGISPQQPSPPQFASALSYIDMSNRDDDLRVRTEVTDVQTDRFTVGVGSWGDRIFYNGGVSLLRVPAGDPNFRMGTITNAGPNSYRVQFRPPFPLGTIPNVFAAFSGIDSGDNWRGALDVHNANAAQFDIQVSTWGSSDLYGASVQWIAYPSNLPGVELGTFTGAGGASGRYQLRNTFYNTPMVFTGFQRFDISANQNARLRVRATAADPTRVDWAIETWSDSVIYSIVGVFLAISSGG</sequence>
<evidence type="ECO:0000259" key="1">
    <source>
        <dbReference type="Pfam" id="PF09458"/>
    </source>
</evidence>
<dbReference type="GO" id="GO:0030246">
    <property type="term" value="F:carbohydrate binding"/>
    <property type="evidence" value="ECO:0007669"/>
    <property type="project" value="InterPro"/>
</dbReference>
<dbReference type="GO" id="GO:0007155">
    <property type="term" value="P:cell adhesion"/>
    <property type="evidence" value="ECO:0007669"/>
    <property type="project" value="InterPro"/>
</dbReference>
<dbReference type="SUPFAM" id="SSF55486">
    <property type="entry name" value="Metalloproteases ('zincins'), catalytic domain"/>
    <property type="match status" value="1"/>
</dbReference>
<dbReference type="Pfam" id="PF09458">
    <property type="entry name" value="H_lectin"/>
    <property type="match status" value="3"/>
</dbReference>
<feature type="domain" description="H-type lectin" evidence="1">
    <location>
        <begin position="449"/>
        <end position="514"/>
    </location>
</feature>
<name>A0AAN7Z9G0_9PEZI</name>
<evidence type="ECO:0000313" key="3">
    <source>
        <dbReference type="Proteomes" id="UP001305414"/>
    </source>
</evidence>
<gene>
    <name evidence="2" type="ORF">RRF57_005751</name>
</gene>
<dbReference type="GO" id="GO:0008237">
    <property type="term" value="F:metallopeptidase activity"/>
    <property type="evidence" value="ECO:0007669"/>
    <property type="project" value="InterPro"/>
</dbReference>
<dbReference type="AlphaFoldDB" id="A0AAN7Z9G0"/>
<keyword evidence="3" id="KW-1185">Reference proteome</keyword>
<dbReference type="SUPFAM" id="SSF141086">
    <property type="entry name" value="Agglutinin HPA-like"/>
    <property type="match status" value="3"/>
</dbReference>
<reference evidence="2 3" key="1">
    <citation type="submission" date="2023-10" db="EMBL/GenBank/DDBJ databases">
        <title>Draft genome sequence of Xylaria bambusicola isolate GMP-LS, the root and basal stem rot pathogen of sugarcane in Indonesia.</title>
        <authorList>
            <person name="Selvaraj P."/>
            <person name="Muralishankar V."/>
            <person name="Muruganantham S."/>
            <person name="Sp S."/>
            <person name="Haryani S."/>
            <person name="Lau K.J.X."/>
            <person name="Naqvi N.I."/>
        </authorList>
    </citation>
    <scope>NUCLEOTIDE SEQUENCE [LARGE SCALE GENOMIC DNA]</scope>
    <source>
        <strain evidence="2">GMP-LS</strain>
    </source>
</reference>
<protein>
    <recommendedName>
        <fullName evidence="1">H-type lectin domain-containing protein</fullName>
    </recommendedName>
</protein>
<proteinExistence type="predicted"/>
<evidence type="ECO:0000313" key="2">
    <source>
        <dbReference type="EMBL" id="KAK5630036.1"/>
    </source>
</evidence>
<comment type="caution">
    <text evidence="2">The sequence shown here is derived from an EMBL/GenBank/DDBJ whole genome shotgun (WGS) entry which is preliminary data.</text>
</comment>
<dbReference type="Gene3D" id="2.60.40.2080">
    <property type="match status" value="3"/>
</dbReference>
<feature type="domain" description="H-type lectin" evidence="1">
    <location>
        <begin position="373"/>
        <end position="423"/>
    </location>
</feature>
<organism evidence="2 3">
    <name type="scientific">Xylaria bambusicola</name>
    <dbReference type="NCBI Taxonomy" id="326684"/>
    <lineage>
        <taxon>Eukaryota</taxon>
        <taxon>Fungi</taxon>
        <taxon>Dikarya</taxon>
        <taxon>Ascomycota</taxon>
        <taxon>Pezizomycotina</taxon>
        <taxon>Sordariomycetes</taxon>
        <taxon>Xylariomycetidae</taxon>
        <taxon>Xylariales</taxon>
        <taxon>Xylariaceae</taxon>
        <taxon>Xylaria</taxon>
    </lineage>
</organism>